<dbReference type="GO" id="GO:0043138">
    <property type="term" value="F:3'-5' DNA helicase activity"/>
    <property type="evidence" value="ECO:0007669"/>
    <property type="project" value="TreeGrafter"/>
</dbReference>
<accession>A0A3A3G4L9</accession>
<dbReference type="PANTHER" id="PTHR11070:SF2">
    <property type="entry name" value="ATP-DEPENDENT DNA HELICASE SRS2"/>
    <property type="match status" value="1"/>
</dbReference>
<dbReference type="OrthoDB" id="5107704at2"/>
<dbReference type="Pfam" id="PF13245">
    <property type="entry name" value="AAA_19"/>
    <property type="match status" value="1"/>
</dbReference>
<dbReference type="Gene3D" id="3.40.50.300">
    <property type="entry name" value="P-loop containing nucleotide triphosphate hydrolases"/>
    <property type="match status" value="1"/>
</dbReference>
<name>A0A3A3G4L9_9BURK</name>
<dbReference type="SUPFAM" id="SSF52540">
    <property type="entry name" value="P-loop containing nucleoside triphosphate hydrolases"/>
    <property type="match status" value="1"/>
</dbReference>
<proteinExistence type="predicted"/>
<dbReference type="EMBL" id="QYUQ01000002">
    <property type="protein sequence ID" value="RJG02881.1"/>
    <property type="molecule type" value="Genomic_DNA"/>
</dbReference>
<dbReference type="GO" id="GO:0000725">
    <property type="term" value="P:recombinational repair"/>
    <property type="evidence" value="ECO:0007669"/>
    <property type="project" value="TreeGrafter"/>
</dbReference>
<reference evidence="3" key="1">
    <citation type="submission" date="2018-09" db="EMBL/GenBank/DDBJ databases">
        <authorList>
            <person name="Zhu H."/>
        </authorList>
    </citation>
    <scope>NUCLEOTIDE SEQUENCE [LARGE SCALE GENOMIC DNA]</scope>
    <source>
        <strain evidence="3">K1S02-23</strain>
    </source>
</reference>
<dbReference type="AlphaFoldDB" id="A0A3A3G4L9"/>
<protein>
    <recommendedName>
        <fullName evidence="1">DNA 3'-5' helicase II</fullName>
    </recommendedName>
</protein>
<keyword evidence="2" id="KW-0347">Helicase</keyword>
<gene>
    <name evidence="2" type="ORF">D3878_15905</name>
</gene>
<dbReference type="GO" id="GO:0005524">
    <property type="term" value="F:ATP binding"/>
    <property type="evidence" value="ECO:0007669"/>
    <property type="project" value="InterPro"/>
</dbReference>
<comment type="caution">
    <text evidence="2">The sequence shown here is derived from an EMBL/GenBank/DDBJ whole genome shotgun (WGS) entry which is preliminary data.</text>
</comment>
<sequence length="364" mass="41398">MSKAPSDSLVIVAAAGGGKTTRIVNQVLANSKERAAILTYTKVNAEELTNKLYAKAGSIPAHVEVSSWFTFLLREMVRPYRNAMHHKRIAGMLWIEKRSVPYVPKAKTAQFFFYEGNRIYSDKVAHFVVECNKAANGAVIARLEDRFDHIYVDEVQDLAAYDLEVLKLLLRSKIKITLVGDHRQSTYATNHAALHMGFRGIKIIDKFHKWQKAKLLDVRFETQTHRCNQTIADLADSLFPNIPRTESLNFDITDHDGLFTVPSNRVLEYFNRYTPQVLRFSKSTKCFPFEAGARNFGECKGLTFDRVLIYPHGAALKWLQTGDIKHVTDKEISLAKLYVAITRARYSVAFVMDKPSFLPSIKSF</sequence>
<keyword evidence="2" id="KW-0547">Nucleotide-binding</keyword>
<organism evidence="2 3">
    <name type="scientific">Noviherbaspirillum sedimenti</name>
    <dbReference type="NCBI Taxonomy" id="2320865"/>
    <lineage>
        <taxon>Bacteria</taxon>
        <taxon>Pseudomonadati</taxon>
        <taxon>Pseudomonadota</taxon>
        <taxon>Betaproteobacteria</taxon>
        <taxon>Burkholderiales</taxon>
        <taxon>Oxalobacteraceae</taxon>
        <taxon>Noviherbaspirillum</taxon>
    </lineage>
</organism>
<dbReference type="InterPro" id="IPR027417">
    <property type="entry name" value="P-loop_NTPase"/>
</dbReference>
<dbReference type="Proteomes" id="UP000266327">
    <property type="component" value="Unassembled WGS sequence"/>
</dbReference>
<evidence type="ECO:0000313" key="2">
    <source>
        <dbReference type="EMBL" id="RJG02881.1"/>
    </source>
</evidence>
<dbReference type="GO" id="GO:0003677">
    <property type="term" value="F:DNA binding"/>
    <property type="evidence" value="ECO:0007669"/>
    <property type="project" value="InterPro"/>
</dbReference>
<evidence type="ECO:0000256" key="1">
    <source>
        <dbReference type="ARBA" id="ARBA00034923"/>
    </source>
</evidence>
<keyword evidence="2" id="KW-0378">Hydrolase</keyword>
<keyword evidence="2" id="KW-0067">ATP-binding</keyword>
<dbReference type="InterPro" id="IPR000212">
    <property type="entry name" value="DNA_helicase_UvrD/REP"/>
</dbReference>
<keyword evidence="3" id="KW-1185">Reference proteome</keyword>
<dbReference type="RefSeq" id="WP_119786381.1">
    <property type="nucleotide sequence ID" value="NZ_QYUQ01000002.1"/>
</dbReference>
<evidence type="ECO:0000313" key="3">
    <source>
        <dbReference type="Proteomes" id="UP000266327"/>
    </source>
</evidence>
<dbReference type="PANTHER" id="PTHR11070">
    <property type="entry name" value="UVRD / RECB / PCRA DNA HELICASE FAMILY MEMBER"/>
    <property type="match status" value="1"/>
</dbReference>
<dbReference type="GO" id="GO:0005829">
    <property type="term" value="C:cytosol"/>
    <property type="evidence" value="ECO:0007669"/>
    <property type="project" value="TreeGrafter"/>
</dbReference>